<name>A0A7W0CUG0_9ACTN</name>
<gene>
    <name evidence="2" type="ORF">HNR30_008763</name>
</gene>
<comment type="caution">
    <text evidence="2">The sequence shown here is derived from an EMBL/GenBank/DDBJ whole genome shotgun (WGS) entry which is preliminary data.</text>
</comment>
<dbReference type="Proteomes" id="UP000530928">
    <property type="component" value="Unassembled WGS sequence"/>
</dbReference>
<evidence type="ECO:0000313" key="2">
    <source>
        <dbReference type="EMBL" id="MBA2897365.1"/>
    </source>
</evidence>
<accession>A0A7W0CUG0</accession>
<keyword evidence="1" id="KW-1133">Transmembrane helix</keyword>
<sequence length="107" mass="11934">MTFELAAVLIAGGAVLLVVVGMWLPPTLHHIVWRVRGKEVPPAPVSEDVLNEWAETWAQDQDSWLEPVRTGDRTAERTLRKSFTERGLLPAKAAIRKARRGKRGRAA</sequence>
<keyword evidence="1" id="KW-0812">Transmembrane</keyword>
<dbReference type="EMBL" id="JACDUR010000011">
    <property type="protein sequence ID" value="MBA2897365.1"/>
    <property type="molecule type" value="Genomic_DNA"/>
</dbReference>
<proteinExistence type="predicted"/>
<keyword evidence="3" id="KW-1185">Reference proteome</keyword>
<keyword evidence="1" id="KW-0472">Membrane</keyword>
<feature type="transmembrane region" description="Helical" evidence="1">
    <location>
        <begin position="6"/>
        <end position="24"/>
    </location>
</feature>
<evidence type="ECO:0000313" key="3">
    <source>
        <dbReference type="Proteomes" id="UP000530928"/>
    </source>
</evidence>
<evidence type="ECO:0000256" key="1">
    <source>
        <dbReference type="SAM" id="Phobius"/>
    </source>
</evidence>
<protein>
    <submittedName>
        <fullName evidence="2">Uncharacterized protein</fullName>
    </submittedName>
</protein>
<organism evidence="2 3">
    <name type="scientific">Nonomuraea soli</name>
    <dbReference type="NCBI Taxonomy" id="1032476"/>
    <lineage>
        <taxon>Bacteria</taxon>
        <taxon>Bacillati</taxon>
        <taxon>Actinomycetota</taxon>
        <taxon>Actinomycetes</taxon>
        <taxon>Streptosporangiales</taxon>
        <taxon>Streptosporangiaceae</taxon>
        <taxon>Nonomuraea</taxon>
    </lineage>
</organism>
<reference evidence="2 3" key="1">
    <citation type="submission" date="2020-07" db="EMBL/GenBank/DDBJ databases">
        <title>Genomic Encyclopedia of Type Strains, Phase IV (KMG-IV): sequencing the most valuable type-strain genomes for metagenomic binning, comparative biology and taxonomic classification.</title>
        <authorList>
            <person name="Goeker M."/>
        </authorList>
    </citation>
    <scope>NUCLEOTIDE SEQUENCE [LARGE SCALE GENOMIC DNA]</scope>
    <source>
        <strain evidence="2 3">DSM 45533</strain>
    </source>
</reference>
<dbReference type="AlphaFoldDB" id="A0A7W0CUG0"/>
<dbReference type="RefSeq" id="WP_181616073.1">
    <property type="nucleotide sequence ID" value="NZ_BAABAM010000013.1"/>
</dbReference>